<dbReference type="EMBL" id="LR590481">
    <property type="protein sequence ID" value="VTQ92728.1"/>
    <property type="molecule type" value="Genomic_DNA"/>
</dbReference>
<feature type="transmembrane region" description="Helical" evidence="1">
    <location>
        <begin position="75"/>
        <end position="96"/>
    </location>
</feature>
<evidence type="ECO:0000313" key="2">
    <source>
        <dbReference type="EMBL" id="VTQ92728.1"/>
    </source>
</evidence>
<feature type="transmembrane region" description="Helical" evidence="1">
    <location>
        <begin position="228"/>
        <end position="246"/>
    </location>
</feature>
<feature type="transmembrane region" description="Helical" evidence="1">
    <location>
        <begin position="418"/>
        <end position="436"/>
    </location>
</feature>
<feature type="transmembrane region" description="Helical" evidence="1">
    <location>
        <begin position="119"/>
        <end position="140"/>
    </location>
</feature>
<proteinExistence type="predicted"/>
<feature type="transmembrane region" description="Helical" evidence="1">
    <location>
        <begin position="252"/>
        <end position="272"/>
    </location>
</feature>
<feature type="transmembrane region" description="Helical" evidence="1">
    <location>
        <begin position="34"/>
        <end position="54"/>
    </location>
</feature>
<keyword evidence="1" id="KW-0812">Transmembrane</keyword>
<protein>
    <submittedName>
        <fullName evidence="2">Oligosaccharide repeat-containing polymerase</fullName>
    </submittedName>
</protein>
<feature type="transmembrane region" description="Helical" evidence="1">
    <location>
        <begin position="175"/>
        <end position="195"/>
    </location>
</feature>
<evidence type="ECO:0000256" key="1">
    <source>
        <dbReference type="SAM" id="Phobius"/>
    </source>
</evidence>
<organism evidence="2 3">
    <name type="scientific">Hathewaya histolytica</name>
    <name type="common">Clostridium histolyticum</name>
    <dbReference type="NCBI Taxonomy" id="1498"/>
    <lineage>
        <taxon>Bacteria</taxon>
        <taxon>Bacillati</taxon>
        <taxon>Bacillota</taxon>
        <taxon>Clostridia</taxon>
        <taxon>Eubacteriales</taxon>
        <taxon>Clostridiaceae</taxon>
        <taxon>Hathewaya</taxon>
    </lineage>
</organism>
<keyword evidence="1" id="KW-0472">Membrane</keyword>
<feature type="transmembrane region" description="Helical" evidence="1">
    <location>
        <begin position="364"/>
        <end position="388"/>
    </location>
</feature>
<keyword evidence="3" id="KW-1185">Reference proteome</keyword>
<reference evidence="2 3" key="1">
    <citation type="submission" date="2019-05" db="EMBL/GenBank/DDBJ databases">
        <authorList>
            <consortium name="Pathogen Informatics"/>
        </authorList>
    </citation>
    <scope>NUCLEOTIDE SEQUENCE [LARGE SCALE GENOMIC DNA]</scope>
    <source>
        <strain evidence="2 3">NCTC503</strain>
    </source>
</reference>
<evidence type="ECO:0000313" key="3">
    <source>
        <dbReference type="Proteomes" id="UP000308489"/>
    </source>
</evidence>
<gene>
    <name evidence="2" type="primary">wzy</name>
    <name evidence="2" type="ORF">NCTC503_01996</name>
</gene>
<feature type="transmembrane region" description="Helical" evidence="1">
    <location>
        <begin position="395"/>
        <end position="412"/>
    </location>
</feature>
<dbReference type="Proteomes" id="UP000308489">
    <property type="component" value="Chromosome 1"/>
</dbReference>
<name>A0A4U9RML0_HATHI</name>
<feature type="transmembrane region" description="Helical" evidence="1">
    <location>
        <begin position="201"/>
        <end position="221"/>
    </location>
</feature>
<accession>A0A4U9RML0</accession>
<feature type="transmembrane region" description="Helical" evidence="1">
    <location>
        <begin position="284"/>
        <end position="306"/>
    </location>
</feature>
<sequence length="460" mass="53258">MNLKFMLVISTLFLSLYLFYKASGTLNLQKLNIISYLFYLFIMHDFLGASLVYLGLTDHYLIRKITSHSTIDKTYYIICFVAIALPLSMVIISKILKVDVRKQYNTYLKSEVNLENENYIFLITLVISFICIFFSSLMFLKMGRIPLLDLIFNRKLSNTGVQRIYISNANFINPYIRNILVLGFTPLLSYFSYIYYKCTRSRSWCILFYVLFIFSLCIKTYNYAKSPVITYMFIFLLINIVIKGRIKRKSLIIFTILSAFALIIIYIKFGYVSDKFIDIYNGPLGRVIFTQIATLFLHVDLFPMYIPYLSGRSFSPTILKIFYPGARHIRSGRAVMKFYSPEKVVAGTAGVMNTLFVGEAYANFGMYGVILGTLYVGVLFELIFIFFIKRQKTPINIIMYIFLTFSLVSSSQSGFVDYIYSFSIISSLGLLIFILISSKLLAKKQYCRNIIDNLEKFNSK</sequence>
<dbReference type="AlphaFoldDB" id="A0A4U9RML0"/>
<dbReference type="RefSeq" id="WP_415578616.1">
    <property type="nucleotide sequence ID" value="NZ_CBCRUQ010000003.1"/>
</dbReference>
<keyword evidence="1" id="KW-1133">Transmembrane helix</keyword>
<dbReference type="NCBIfam" id="TIGR04370">
    <property type="entry name" value="glyco_rpt_poly"/>
    <property type="match status" value="1"/>
</dbReference>
<dbReference type="KEGG" id="hhw:NCTC503_01996"/>